<sequence>MIGDVLISSLICENLKRNFPTAEVHYLINRFTHPVVKNHKYIDKFVFFEDEYKNHKLKFLSFLNHLKSESYTHVFDAYGKLESNLMTYFTKAQFKYSYKKWYTNWMYSKTFKESNKAKTEAGSAIENRIQLLQLVPDVKVLNHKPKIYLSSTEINSAKSQINSLGLRNSNLIMVSALGSGDSKTYPLNYMAHLLNEISENTDAHLILNYMPSQQEKIDQLLEYCNDLTRSRIINNLRPESLREFMAICSQCNLIFGNEGGAINIAKALDVPSFAIFSPWIIKEGWNSFEKSHPNTSVHLSDFKPDQLMGKKVKELKMNYKKLYQALNPQLFNHQLIEFAQTHVN</sequence>
<accession>A0A1M4W921</accession>
<evidence type="ECO:0000313" key="3">
    <source>
        <dbReference type="EMBL" id="SHE77726.1"/>
    </source>
</evidence>
<dbReference type="InterPro" id="IPR002201">
    <property type="entry name" value="Glyco_trans_9"/>
</dbReference>
<dbReference type="AlphaFoldDB" id="A0A1M4W921"/>
<dbReference type="Gene3D" id="3.40.50.2000">
    <property type="entry name" value="Glycogen Phosphorylase B"/>
    <property type="match status" value="2"/>
</dbReference>
<dbReference type="GO" id="GO:0005829">
    <property type="term" value="C:cytosol"/>
    <property type="evidence" value="ECO:0007669"/>
    <property type="project" value="TreeGrafter"/>
</dbReference>
<dbReference type="GO" id="GO:0008713">
    <property type="term" value="F:ADP-heptose-lipopolysaccharide heptosyltransferase activity"/>
    <property type="evidence" value="ECO:0007669"/>
    <property type="project" value="TreeGrafter"/>
</dbReference>
<evidence type="ECO:0000256" key="1">
    <source>
        <dbReference type="ARBA" id="ARBA00022676"/>
    </source>
</evidence>
<organism evidence="3 4">
    <name type="scientific">Psychroflexus salarius</name>
    <dbReference type="NCBI Taxonomy" id="1155689"/>
    <lineage>
        <taxon>Bacteria</taxon>
        <taxon>Pseudomonadati</taxon>
        <taxon>Bacteroidota</taxon>
        <taxon>Flavobacteriia</taxon>
        <taxon>Flavobacteriales</taxon>
        <taxon>Flavobacteriaceae</taxon>
        <taxon>Psychroflexus</taxon>
    </lineage>
</organism>
<dbReference type="Pfam" id="PF01075">
    <property type="entry name" value="Glyco_transf_9"/>
    <property type="match status" value="1"/>
</dbReference>
<keyword evidence="1" id="KW-0328">Glycosyltransferase</keyword>
<protein>
    <submittedName>
        <fullName evidence="3">Heptosyltransferase-2</fullName>
    </submittedName>
</protein>
<dbReference type="SUPFAM" id="SSF53756">
    <property type="entry name" value="UDP-Glycosyltransferase/glycogen phosphorylase"/>
    <property type="match status" value="1"/>
</dbReference>
<evidence type="ECO:0000313" key="4">
    <source>
        <dbReference type="Proteomes" id="UP000184462"/>
    </source>
</evidence>
<reference evidence="3 4" key="1">
    <citation type="submission" date="2016-11" db="EMBL/GenBank/DDBJ databases">
        <authorList>
            <person name="Jaros S."/>
            <person name="Januszkiewicz K."/>
            <person name="Wedrychowicz H."/>
        </authorList>
    </citation>
    <scope>NUCLEOTIDE SEQUENCE [LARGE SCALE GENOMIC DNA]</scope>
    <source>
        <strain evidence="3 4">DSM 25661</strain>
    </source>
</reference>
<evidence type="ECO:0000256" key="2">
    <source>
        <dbReference type="ARBA" id="ARBA00022679"/>
    </source>
</evidence>
<dbReference type="GO" id="GO:0009244">
    <property type="term" value="P:lipopolysaccharide core region biosynthetic process"/>
    <property type="evidence" value="ECO:0007669"/>
    <property type="project" value="TreeGrafter"/>
</dbReference>
<dbReference type="PANTHER" id="PTHR30160">
    <property type="entry name" value="TETRAACYLDISACCHARIDE 4'-KINASE-RELATED"/>
    <property type="match status" value="1"/>
</dbReference>
<dbReference type="STRING" id="1155689.SAMN05444278_105150"/>
<name>A0A1M4W921_9FLAO</name>
<dbReference type="CDD" id="cd03789">
    <property type="entry name" value="GT9_LPS_heptosyltransferase"/>
    <property type="match status" value="1"/>
</dbReference>
<dbReference type="EMBL" id="FQTW01000005">
    <property type="protein sequence ID" value="SHE77726.1"/>
    <property type="molecule type" value="Genomic_DNA"/>
</dbReference>
<dbReference type="Proteomes" id="UP000184462">
    <property type="component" value="Unassembled WGS sequence"/>
</dbReference>
<keyword evidence="4" id="KW-1185">Reference proteome</keyword>
<dbReference type="PANTHER" id="PTHR30160:SF1">
    <property type="entry name" value="LIPOPOLYSACCHARIDE 1,2-N-ACETYLGLUCOSAMINETRANSFERASE-RELATED"/>
    <property type="match status" value="1"/>
</dbReference>
<proteinExistence type="predicted"/>
<gene>
    <name evidence="3" type="ORF">SAMN05444278_105150</name>
</gene>
<keyword evidence="2 3" id="KW-0808">Transferase</keyword>
<dbReference type="InterPro" id="IPR051199">
    <property type="entry name" value="LPS_LOS_Heptosyltrfase"/>
</dbReference>